<dbReference type="Pfam" id="PF00147">
    <property type="entry name" value="Fibrinogen_C"/>
    <property type="match status" value="1"/>
</dbReference>
<evidence type="ECO:0000256" key="2">
    <source>
        <dbReference type="SAM" id="SignalP"/>
    </source>
</evidence>
<protein>
    <submittedName>
        <fullName evidence="4">VPS37D subunit of ESCRT-I</fullName>
    </submittedName>
</protein>
<dbReference type="Ensembl" id="ENSAPLT00000047429.1">
    <property type="protein sequence ID" value="ENSAPLP00000024775.1"/>
    <property type="gene ID" value="ENSAPLG00000025155.1"/>
</dbReference>
<dbReference type="Gene3D" id="3.90.215.10">
    <property type="entry name" value="Gamma Fibrinogen, chain A, domain 1"/>
    <property type="match status" value="1"/>
</dbReference>
<keyword evidence="5" id="KW-1185">Reference proteome</keyword>
<reference evidence="4 5" key="1">
    <citation type="submission" date="2017-10" db="EMBL/GenBank/DDBJ databases">
        <title>A new Pekin duck reference genome.</title>
        <authorList>
            <person name="Hou Z.-C."/>
            <person name="Zhou Z.-K."/>
            <person name="Zhu F."/>
            <person name="Hou S.-S."/>
        </authorList>
    </citation>
    <scope>NUCLEOTIDE SEQUENCE [LARGE SCALE GENOMIC DNA]</scope>
</reference>
<feature type="region of interest" description="Disordered" evidence="1">
    <location>
        <begin position="284"/>
        <end position="325"/>
    </location>
</feature>
<dbReference type="PROSITE" id="PS51406">
    <property type="entry name" value="FIBRINOGEN_C_2"/>
    <property type="match status" value="1"/>
</dbReference>
<dbReference type="SUPFAM" id="SSF56496">
    <property type="entry name" value="Fibrinogen C-terminal domain-like"/>
    <property type="match status" value="1"/>
</dbReference>
<accession>A0A493TGG1</accession>
<dbReference type="Proteomes" id="UP000016666">
    <property type="component" value="Chromosome 20"/>
</dbReference>
<reference evidence="4" key="3">
    <citation type="submission" date="2025-09" db="UniProtKB">
        <authorList>
            <consortium name="Ensembl"/>
        </authorList>
    </citation>
    <scope>IDENTIFICATION</scope>
</reference>
<dbReference type="InterPro" id="IPR014716">
    <property type="entry name" value="Fibrinogen_a/b/g_C_1"/>
</dbReference>
<feature type="domain" description="Fibrinogen C-terminal" evidence="3">
    <location>
        <begin position="66"/>
        <end position="227"/>
    </location>
</feature>
<evidence type="ECO:0000313" key="4">
    <source>
        <dbReference type="Ensembl" id="ENSAPLP00000024775.1"/>
    </source>
</evidence>
<organism evidence="4 5">
    <name type="scientific">Anas platyrhynchos platyrhynchos</name>
    <name type="common">Northern mallard</name>
    <dbReference type="NCBI Taxonomy" id="8840"/>
    <lineage>
        <taxon>Eukaryota</taxon>
        <taxon>Metazoa</taxon>
        <taxon>Chordata</taxon>
        <taxon>Craniata</taxon>
        <taxon>Vertebrata</taxon>
        <taxon>Euteleostomi</taxon>
        <taxon>Archelosauria</taxon>
        <taxon>Archosauria</taxon>
        <taxon>Dinosauria</taxon>
        <taxon>Saurischia</taxon>
        <taxon>Theropoda</taxon>
        <taxon>Coelurosauria</taxon>
        <taxon>Aves</taxon>
        <taxon>Neognathae</taxon>
        <taxon>Galloanserae</taxon>
        <taxon>Anseriformes</taxon>
        <taxon>Anatidae</taxon>
        <taxon>Anatinae</taxon>
        <taxon>Anas</taxon>
    </lineage>
</organism>
<dbReference type="GO" id="GO:0005615">
    <property type="term" value="C:extracellular space"/>
    <property type="evidence" value="ECO:0007669"/>
    <property type="project" value="TreeGrafter"/>
</dbReference>
<keyword evidence="2" id="KW-0732">Signal</keyword>
<gene>
    <name evidence="4" type="primary">VPS37D</name>
</gene>
<evidence type="ECO:0000259" key="3">
    <source>
        <dbReference type="PROSITE" id="PS51406"/>
    </source>
</evidence>
<dbReference type="InterPro" id="IPR002181">
    <property type="entry name" value="Fibrinogen_a/b/g_C_dom"/>
</dbReference>
<dbReference type="GeneTree" id="ENSGT00950000183012"/>
<dbReference type="PANTHER" id="PTHR19143">
    <property type="entry name" value="FIBRINOGEN/TENASCIN/ANGIOPOEITIN"/>
    <property type="match status" value="1"/>
</dbReference>
<dbReference type="NCBIfam" id="NF040941">
    <property type="entry name" value="GGGWT_bact"/>
    <property type="match status" value="1"/>
</dbReference>
<feature type="chain" id="PRO_5019745453" evidence="2">
    <location>
        <begin position="23"/>
        <end position="325"/>
    </location>
</feature>
<name>A0A493TGG1_ANAPP</name>
<proteinExistence type="predicted"/>
<dbReference type="PANTHER" id="PTHR19143:SF438">
    <property type="entry name" value="FIBRINOGEN C-TERMINAL DOMAIN-CONTAINING PROTEIN"/>
    <property type="match status" value="1"/>
</dbReference>
<dbReference type="AlphaFoldDB" id="A0A493TGG1"/>
<evidence type="ECO:0000256" key="1">
    <source>
        <dbReference type="SAM" id="MobiDB-lite"/>
    </source>
</evidence>
<dbReference type="SMART" id="SM00186">
    <property type="entry name" value="FBG"/>
    <property type="match status" value="1"/>
</dbReference>
<dbReference type="InterPro" id="IPR050373">
    <property type="entry name" value="Fibrinogen_C-term_domain"/>
</dbReference>
<evidence type="ECO:0000313" key="5">
    <source>
        <dbReference type="Proteomes" id="UP000016666"/>
    </source>
</evidence>
<reference evidence="4" key="2">
    <citation type="submission" date="2025-08" db="UniProtKB">
        <authorList>
            <consortium name="Ensembl"/>
        </authorList>
    </citation>
    <scope>IDENTIFICATION</scope>
</reference>
<dbReference type="InterPro" id="IPR036056">
    <property type="entry name" value="Fibrinogen-like_C"/>
</dbReference>
<feature type="signal peptide" evidence="2">
    <location>
        <begin position="1"/>
        <end position="22"/>
    </location>
</feature>
<sequence length="325" mass="35796">MATRYLCLLICTSLLAPAALLAFDIKNLHLCNGTLDEIMNLHPESFQLDKDDKHVRQVRDIAPHPPVAHGWPKDCSEIPAGSRSGVYIIQPKGLHQLVVYCEMNVTNGGWTVIQRNQKDTAVTWAESWSTYKYGFGNVRSEYWLGTEYIHQIAKQKVYQVRFVIWDTKNNIKFADYNLFSVEDESHGYRLRLGSYTGTAGDAMTSDNPNTMHDNMKFSTKDRDQDTYISESAAGAGDVFGIKQYPGQGEPVPAPTAGGWEGFLSHQVPGATGDTRNMLGQAAAPRDVPGEVEPTECPWPAPSQAGCLRGRVRGTDGAVPGPRPAP</sequence>